<evidence type="ECO:0000313" key="4">
    <source>
        <dbReference type="Proteomes" id="UP001500889"/>
    </source>
</evidence>
<dbReference type="InterPro" id="IPR011705">
    <property type="entry name" value="BACK"/>
</dbReference>
<accession>A0AAU9FCA4</accession>
<dbReference type="Gene3D" id="1.25.40.420">
    <property type="match status" value="1"/>
</dbReference>
<gene>
    <name evidence="3" type="ORF">DMAD_11160</name>
</gene>
<evidence type="ECO:0000313" key="3">
    <source>
        <dbReference type="EMBL" id="BFF93280.1"/>
    </source>
</evidence>
<evidence type="ECO:0000256" key="1">
    <source>
        <dbReference type="SAM" id="MobiDB-lite"/>
    </source>
</evidence>
<keyword evidence="4" id="KW-1185">Reference proteome</keyword>
<sequence length="111" mass="12220">MSDEVNDNAISIWLEGSSDDDDTASGSDGNDGHDGNGTVLREKEAFEIWNYFLALVGTEQLAELMHHHKETLLKSDNLGINQELEAFLVVLHWVATALELAKAAGELLQRN</sequence>
<evidence type="ECO:0000259" key="2">
    <source>
        <dbReference type="Pfam" id="PF07707"/>
    </source>
</evidence>
<organism evidence="3 4">
    <name type="scientific">Drosophila madeirensis</name>
    <name type="common">Fruit fly</name>
    <dbReference type="NCBI Taxonomy" id="30013"/>
    <lineage>
        <taxon>Eukaryota</taxon>
        <taxon>Metazoa</taxon>
        <taxon>Ecdysozoa</taxon>
        <taxon>Arthropoda</taxon>
        <taxon>Hexapoda</taxon>
        <taxon>Insecta</taxon>
        <taxon>Pterygota</taxon>
        <taxon>Neoptera</taxon>
        <taxon>Endopterygota</taxon>
        <taxon>Diptera</taxon>
        <taxon>Brachycera</taxon>
        <taxon>Muscomorpha</taxon>
        <taxon>Ephydroidea</taxon>
        <taxon>Drosophilidae</taxon>
        <taxon>Drosophila</taxon>
        <taxon>Sophophora</taxon>
    </lineage>
</organism>
<proteinExistence type="predicted"/>
<dbReference type="Proteomes" id="UP001500889">
    <property type="component" value="Chromosome U"/>
</dbReference>
<name>A0AAU9FCA4_DROMD</name>
<reference evidence="3 4" key="1">
    <citation type="submission" date="2024-02" db="EMBL/GenBank/DDBJ databases">
        <title>A chromosome-level genome assembly of Drosophila madeirensis, a fruit fly species endemic to Madeira island.</title>
        <authorList>
            <person name="Tomihara K."/>
            <person name="Llopart A."/>
            <person name="Yamamoto D."/>
        </authorList>
    </citation>
    <scope>NUCLEOTIDE SEQUENCE [LARGE SCALE GENOMIC DNA]</scope>
    <source>
        <strain evidence="3 4">RF1</strain>
    </source>
</reference>
<feature type="region of interest" description="Disordered" evidence="1">
    <location>
        <begin position="15"/>
        <end position="38"/>
    </location>
</feature>
<dbReference type="AlphaFoldDB" id="A0AAU9FCA4"/>
<feature type="domain" description="BACK" evidence="2">
    <location>
        <begin position="48"/>
        <end position="109"/>
    </location>
</feature>
<dbReference type="EMBL" id="AP029264">
    <property type="protein sequence ID" value="BFF93280.1"/>
    <property type="molecule type" value="Genomic_DNA"/>
</dbReference>
<protein>
    <recommendedName>
        <fullName evidence="2">BACK domain-containing protein</fullName>
    </recommendedName>
</protein>
<dbReference type="Pfam" id="PF07707">
    <property type="entry name" value="BACK"/>
    <property type="match status" value="1"/>
</dbReference>